<dbReference type="PANTHER" id="PTHR43107">
    <property type="entry name" value="LONG-CHAIN FATTY ACID TRANSPORT PROTEIN"/>
    <property type="match status" value="1"/>
</dbReference>
<evidence type="ECO:0000256" key="7">
    <source>
        <dbReference type="ARBA" id="ARBA00036527"/>
    </source>
</evidence>
<organism evidence="11 12">
    <name type="scientific">Meganyctiphanes norvegica</name>
    <name type="common">Northern krill</name>
    <name type="synonym">Thysanopoda norvegica</name>
    <dbReference type="NCBI Taxonomy" id="48144"/>
    <lineage>
        <taxon>Eukaryota</taxon>
        <taxon>Metazoa</taxon>
        <taxon>Ecdysozoa</taxon>
        <taxon>Arthropoda</taxon>
        <taxon>Crustacea</taxon>
        <taxon>Multicrustacea</taxon>
        <taxon>Malacostraca</taxon>
        <taxon>Eumalacostraca</taxon>
        <taxon>Eucarida</taxon>
        <taxon>Euphausiacea</taxon>
        <taxon>Euphausiidae</taxon>
        <taxon>Meganyctiphanes</taxon>
    </lineage>
</organism>
<comment type="catalytic activity">
    <reaction evidence="9">
        <text>tetracosanoate + ATP + CoA = tetracosanoyl-CoA + AMP + diphosphate</text>
        <dbReference type="Rhea" id="RHEA:33639"/>
        <dbReference type="ChEBI" id="CHEBI:30616"/>
        <dbReference type="ChEBI" id="CHEBI:31014"/>
        <dbReference type="ChEBI" id="CHEBI:33019"/>
        <dbReference type="ChEBI" id="CHEBI:57287"/>
        <dbReference type="ChEBI" id="CHEBI:65052"/>
        <dbReference type="ChEBI" id="CHEBI:456215"/>
    </reaction>
    <physiologicalReaction direction="left-to-right" evidence="9">
        <dbReference type="Rhea" id="RHEA:33640"/>
    </physiologicalReaction>
</comment>
<keyword evidence="12" id="KW-1185">Reference proteome</keyword>
<feature type="non-terminal residue" evidence="11">
    <location>
        <position position="371"/>
    </location>
</feature>
<dbReference type="EC" id="6.2.1.3" evidence="6"/>
<dbReference type="PANTHER" id="PTHR43107:SF15">
    <property type="entry name" value="FATTY ACID TRANSPORT PROTEIN 3, ISOFORM A"/>
    <property type="match status" value="1"/>
</dbReference>
<dbReference type="GO" id="GO:0005524">
    <property type="term" value="F:ATP binding"/>
    <property type="evidence" value="ECO:0007669"/>
    <property type="project" value="UniProtKB-KW"/>
</dbReference>
<dbReference type="AlphaFoldDB" id="A0AAV2SBJ4"/>
<keyword evidence="5" id="KW-0067">ATP-binding</keyword>
<dbReference type="GO" id="GO:0005789">
    <property type="term" value="C:endoplasmic reticulum membrane"/>
    <property type="evidence" value="ECO:0007669"/>
    <property type="project" value="TreeGrafter"/>
</dbReference>
<reference evidence="11 12" key="1">
    <citation type="submission" date="2024-05" db="EMBL/GenBank/DDBJ databases">
        <authorList>
            <person name="Wallberg A."/>
        </authorList>
    </citation>
    <scope>NUCLEOTIDE SEQUENCE [LARGE SCALE GENOMIC DNA]</scope>
</reference>
<dbReference type="GO" id="GO:0005886">
    <property type="term" value="C:plasma membrane"/>
    <property type="evidence" value="ECO:0007669"/>
    <property type="project" value="TreeGrafter"/>
</dbReference>
<evidence type="ECO:0000313" key="11">
    <source>
        <dbReference type="EMBL" id="CAL4182209.1"/>
    </source>
</evidence>
<evidence type="ECO:0000256" key="9">
    <source>
        <dbReference type="ARBA" id="ARBA00048666"/>
    </source>
</evidence>
<comment type="catalytic activity">
    <reaction evidence="7">
        <text>a very long-chain fatty acid + ATP + CoA = a very long-chain fatty acyl-CoA + AMP + diphosphate</text>
        <dbReference type="Rhea" id="RHEA:54536"/>
        <dbReference type="ChEBI" id="CHEBI:30616"/>
        <dbReference type="ChEBI" id="CHEBI:33019"/>
        <dbReference type="ChEBI" id="CHEBI:57287"/>
        <dbReference type="ChEBI" id="CHEBI:58950"/>
        <dbReference type="ChEBI" id="CHEBI:138261"/>
        <dbReference type="ChEBI" id="CHEBI:456215"/>
    </reaction>
    <physiologicalReaction direction="left-to-right" evidence="7">
        <dbReference type="Rhea" id="RHEA:54537"/>
    </physiologicalReaction>
</comment>
<evidence type="ECO:0000256" key="6">
    <source>
        <dbReference type="ARBA" id="ARBA00026121"/>
    </source>
</evidence>
<keyword evidence="2" id="KW-0436">Ligase</keyword>
<evidence type="ECO:0000259" key="10">
    <source>
        <dbReference type="Pfam" id="PF13193"/>
    </source>
</evidence>
<evidence type="ECO:0000256" key="8">
    <source>
        <dbReference type="ARBA" id="ARBA00041297"/>
    </source>
</evidence>
<name>A0AAV2SBJ4_MEGNR</name>
<evidence type="ECO:0000313" key="12">
    <source>
        <dbReference type="Proteomes" id="UP001497623"/>
    </source>
</evidence>
<dbReference type="InterPro" id="IPR042099">
    <property type="entry name" value="ANL_N_sf"/>
</dbReference>
<dbReference type="Pfam" id="PF13193">
    <property type="entry name" value="AMP-binding_C"/>
    <property type="match status" value="1"/>
</dbReference>
<dbReference type="GO" id="GO:0005324">
    <property type="term" value="F:long-chain fatty acid transmembrane transporter activity"/>
    <property type="evidence" value="ECO:0007669"/>
    <property type="project" value="TreeGrafter"/>
</dbReference>
<keyword evidence="3" id="KW-0547">Nucleotide-binding</keyword>
<protein>
    <recommendedName>
        <fullName evidence="6">long-chain-fatty-acid--CoA ligase</fullName>
        <ecNumber evidence="6">6.2.1.3</ecNumber>
    </recommendedName>
    <alternativeName>
        <fullName evidence="8">Long-chain-fatty-acid--CoA ligase</fullName>
    </alternativeName>
</protein>
<sequence>MLVTMVGTLYLACFARILKENVAIFSNLIYGTLLRIRDHNGADQMTNTVESKDLLCAAALYIGEICRFLLNKPPKPEDKTHKVQFMIGIGLRPQLWVEFVARFNIPKVLEFYGSTEGNIGLANLVGQVWAIGHLPVLFPKLMPFLLIKKDPQSGGYLRDKNGLCIPCKPGETGEVVGITRELFPGVRYDGYVNRKAAQKKIIKDVRKKGDSAFTSGDMLYMDELGFLYFQDRIGDTFRWHGENVSTMEVEAYISKIVEGKDTAVFGIKMPGCEGAAGMAVIADPEDSLDIADLLQEIKKVLPPYARPVILRICNKIDLTGTFKIQKVSLKKEGFDISVVSDHMYFLNTQQTKYLPLTADLYQNILQSKVGY</sequence>
<proteinExistence type="inferred from homology"/>
<evidence type="ECO:0000256" key="3">
    <source>
        <dbReference type="ARBA" id="ARBA00022741"/>
    </source>
</evidence>
<dbReference type="InterPro" id="IPR025110">
    <property type="entry name" value="AMP-bd_C"/>
</dbReference>
<comment type="similarity">
    <text evidence="1">Belongs to the ATP-dependent AMP-binding enzyme family.</text>
</comment>
<evidence type="ECO:0000256" key="4">
    <source>
        <dbReference type="ARBA" id="ARBA00022832"/>
    </source>
</evidence>
<evidence type="ECO:0000256" key="1">
    <source>
        <dbReference type="ARBA" id="ARBA00006432"/>
    </source>
</evidence>
<dbReference type="Gene3D" id="3.40.50.12780">
    <property type="entry name" value="N-terminal domain of ligase-like"/>
    <property type="match status" value="1"/>
</dbReference>
<comment type="caution">
    <text evidence="11">The sequence shown here is derived from an EMBL/GenBank/DDBJ whole genome shotgun (WGS) entry which is preliminary data.</text>
</comment>
<dbReference type="SUPFAM" id="SSF56801">
    <property type="entry name" value="Acetyl-CoA synthetase-like"/>
    <property type="match status" value="1"/>
</dbReference>
<keyword evidence="4" id="KW-0443">Lipid metabolism</keyword>
<dbReference type="Gene3D" id="3.30.300.30">
    <property type="match status" value="1"/>
</dbReference>
<dbReference type="FunFam" id="3.30.300.30:FF:000002">
    <property type="entry name" value="Long-chain fatty acid transport protein 1"/>
    <property type="match status" value="1"/>
</dbReference>
<gene>
    <name evidence="11" type="ORF">MNOR_LOCUS35541</name>
</gene>
<dbReference type="GO" id="GO:0044539">
    <property type="term" value="P:long-chain fatty acid import into cell"/>
    <property type="evidence" value="ECO:0007669"/>
    <property type="project" value="TreeGrafter"/>
</dbReference>
<dbReference type="Proteomes" id="UP001497623">
    <property type="component" value="Unassembled WGS sequence"/>
</dbReference>
<accession>A0AAV2SBJ4</accession>
<evidence type="ECO:0000256" key="5">
    <source>
        <dbReference type="ARBA" id="ARBA00022840"/>
    </source>
</evidence>
<evidence type="ECO:0000256" key="2">
    <source>
        <dbReference type="ARBA" id="ARBA00022598"/>
    </source>
</evidence>
<dbReference type="EMBL" id="CAXKWB010059838">
    <property type="protein sequence ID" value="CAL4182209.1"/>
    <property type="molecule type" value="Genomic_DNA"/>
</dbReference>
<dbReference type="GO" id="GO:0004467">
    <property type="term" value="F:long-chain fatty acid-CoA ligase activity"/>
    <property type="evidence" value="ECO:0007669"/>
    <property type="project" value="UniProtKB-EC"/>
</dbReference>
<feature type="domain" description="AMP-binding enzyme C-terminal" evidence="10">
    <location>
        <begin position="248"/>
        <end position="323"/>
    </location>
</feature>
<dbReference type="InterPro" id="IPR045851">
    <property type="entry name" value="AMP-bd_C_sf"/>
</dbReference>
<keyword evidence="4" id="KW-0276">Fatty acid metabolism</keyword>